<gene>
    <name evidence="4 5" type="primary">ureD</name>
    <name evidence="5" type="ORF">Sant_1186</name>
</gene>
<dbReference type="PANTHER" id="PTHR33643">
    <property type="entry name" value="UREASE ACCESSORY PROTEIN D"/>
    <property type="match status" value="1"/>
</dbReference>
<evidence type="ECO:0000313" key="6">
    <source>
        <dbReference type="Proteomes" id="UP000019028"/>
    </source>
</evidence>
<keyword evidence="3 4" id="KW-0143">Chaperone</keyword>
<evidence type="ECO:0000256" key="1">
    <source>
        <dbReference type="ARBA" id="ARBA00007177"/>
    </source>
</evidence>
<dbReference type="EMBL" id="CP006569">
    <property type="protein sequence ID" value="AHF76255.1"/>
    <property type="molecule type" value="Genomic_DNA"/>
</dbReference>
<keyword evidence="2 4" id="KW-0996">Nickel insertion</keyword>
<keyword evidence="4" id="KW-0963">Cytoplasm</keyword>
<dbReference type="HOGENOM" id="CLU_056339_0_0_6"/>
<dbReference type="PANTHER" id="PTHR33643:SF1">
    <property type="entry name" value="UREASE ACCESSORY PROTEIN D"/>
    <property type="match status" value="1"/>
</dbReference>
<reference evidence="5 6" key="1">
    <citation type="journal article" date="2014" name="Genome Biol. Evol.">
        <title>Genome degeneration and adaptation in a nascent stage of symbiosis.</title>
        <authorList>
            <person name="Oakeson K.F."/>
            <person name="Gil R."/>
            <person name="Clayton A.L."/>
            <person name="Dunn D.M."/>
            <person name="von Niederhausern A.C."/>
            <person name="Hamil C."/>
            <person name="Aoyagi A."/>
            <person name="Duval B."/>
            <person name="Baca A."/>
            <person name="Silva F.J."/>
            <person name="Vallier A."/>
            <person name="Jackson D.G."/>
            <person name="Latorre A."/>
            <person name="Weiss R.B."/>
            <person name="Heddi A."/>
            <person name="Moya A."/>
            <person name="Dale C."/>
        </authorList>
    </citation>
    <scope>NUCLEOTIDE SEQUENCE [LARGE SCALE GENOMIC DNA]</scope>
    <source>
        <strain evidence="5 6">HS1</strain>
    </source>
</reference>
<comment type="function">
    <text evidence="4">Required for maturation of urease via the functional incorporation of the urease nickel metallocenter.</text>
</comment>
<comment type="subcellular location">
    <subcellularLocation>
        <location evidence="4">Cytoplasm</location>
    </subcellularLocation>
</comment>
<sequence length="285" mass="30950">MIHPPPAAATLSASLSEPDSTGWLGELSLDFSVRDGRTLLSRRRHRGPFTVQRPFYPEEGLPHVYLLHPPGGVVGGDRLYLNVTLAAGSRALLTMPGATKFYRSAGAQAALRQRFTLGADSALEWLPQGNIFFPGARVRMQTDFTLAPGARLIGFETLCFGRPVMEERFSEGELDTQLRITLPDAAGLMERLRVTGPDLGKIGGYPLCATFFAAPADEAMLAQTRALIASAGIKAAGATRLETLLVVRALEEDNQRLQGMLHRMWAALRPGIMGRDAVAPRIWST</sequence>
<dbReference type="RefSeq" id="WP_025421389.1">
    <property type="nucleotide sequence ID" value="NZ_CP006569.1"/>
</dbReference>
<comment type="subunit">
    <text evidence="4">UreD, UreF and UreG form a complex that acts as a GTP-hydrolysis-dependent molecular chaperone, activating the urease apoprotein by helping to assemble the nickel containing metallocenter of UreC. The UreE protein probably delivers the nickel.</text>
</comment>
<evidence type="ECO:0000313" key="5">
    <source>
        <dbReference type="EMBL" id="AHF76255.1"/>
    </source>
</evidence>
<evidence type="ECO:0000256" key="3">
    <source>
        <dbReference type="ARBA" id="ARBA00023186"/>
    </source>
</evidence>
<dbReference type="PATRIC" id="fig|1239307.3.peg.1272"/>
<dbReference type="GO" id="GO:0005737">
    <property type="term" value="C:cytoplasm"/>
    <property type="evidence" value="ECO:0007669"/>
    <property type="project" value="UniProtKB-SubCell"/>
</dbReference>
<organism evidence="5 6">
    <name type="scientific">Sodalis praecaptivus</name>
    <dbReference type="NCBI Taxonomy" id="1239307"/>
    <lineage>
        <taxon>Bacteria</taxon>
        <taxon>Pseudomonadati</taxon>
        <taxon>Pseudomonadota</taxon>
        <taxon>Gammaproteobacteria</taxon>
        <taxon>Enterobacterales</taxon>
        <taxon>Bruguierivoracaceae</taxon>
        <taxon>Sodalis</taxon>
    </lineage>
</organism>
<dbReference type="Proteomes" id="UP000019028">
    <property type="component" value="Chromosome"/>
</dbReference>
<dbReference type="Pfam" id="PF01774">
    <property type="entry name" value="UreD"/>
    <property type="match status" value="1"/>
</dbReference>
<keyword evidence="6" id="KW-1185">Reference proteome</keyword>
<accession>W0HVM7</accession>
<dbReference type="HAMAP" id="MF_01384">
    <property type="entry name" value="UreD"/>
    <property type="match status" value="1"/>
</dbReference>
<evidence type="ECO:0000256" key="4">
    <source>
        <dbReference type="HAMAP-Rule" id="MF_01384"/>
    </source>
</evidence>
<dbReference type="OrthoDB" id="9798842at2"/>
<proteinExistence type="inferred from homology"/>
<protein>
    <recommendedName>
        <fullName evidence="4">Urease accessory protein UreD</fullName>
    </recommendedName>
</protein>
<name>W0HVM7_9GAMM</name>
<dbReference type="KEGG" id="sod:Sant_1186"/>
<evidence type="ECO:0000256" key="2">
    <source>
        <dbReference type="ARBA" id="ARBA00022988"/>
    </source>
</evidence>
<dbReference type="GO" id="GO:0016151">
    <property type="term" value="F:nickel cation binding"/>
    <property type="evidence" value="ECO:0007669"/>
    <property type="project" value="UniProtKB-UniRule"/>
</dbReference>
<comment type="similarity">
    <text evidence="1 4">Belongs to the UreD family.</text>
</comment>
<dbReference type="InterPro" id="IPR002669">
    <property type="entry name" value="UreD"/>
</dbReference>
<dbReference type="AlphaFoldDB" id="W0HVM7"/>